<keyword evidence="1" id="KW-1133">Transmembrane helix</keyword>
<dbReference type="Proteomes" id="UP000887575">
    <property type="component" value="Unassembled WGS sequence"/>
</dbReference>
<keyword evidence="1" id="KW-0472">Membrane</keyword>
<feature type="transmembrane region" description="Helical" evidence="1">
    <location>
        <begin position="148"/>
        <end position="170"/>
    </location>
</feature>
<accession>A0AAF3FIZ3</accession>
<name>A0AAF3FIZ3_9BILA</name>
<evidence type="ECO:0000256" key="1">
    <source>
        <dbReference type="SAM" id="Phobius"/>
    </source>
</evidence>
<feature type="transmembrane region" description="Helical" evidence="1">
    <location>
        <begin position="65"/>
        <end position="86"/>
    </location>
</feature>
<keyword evidence="2" id="KW-1185">Reference proteome</keyword>
<reference evidence="3" key="1">
    <citation type="submission" date="2024-02" db="UniProtKB">
        <authorList>
            <consortium name="WormBaseParasite"/>
        </authorList>
    </citation>
    <scope>IDENTIFICATION</scope>
</reference>
<protein>
    <submittedName>
        <fullName evidence="3">Uncharacterized protein</fullName>
    </submittedName>
</protein>
<dbReference type="AlphaFoldDB" id="A0AAF3FIZ3"/>
<feature type="transmembrane region" description="Helical" evidence="1">
    <location>
        <begin position="93"/>
        <end position="120"/>
    </location>
</feature>
<organism evidence="2 3">
    <name type="scientific">Mesorhabditis belari</name>
    <dbReference type="NCBI Taxonomy" id="2138241"/>
    <lineage>
        <taxon>Eukaryota</taxon>
        <taxon>Metazoa</taxon>
        <taxon>Ecdysozoa</taxon>
        <taxon>Nematoda</taxon>
        <taxon>Chromadorea</taxon>
        <taxon>Rhabditida</taxon>
        <taxon>Rhabditina</taxon>
        <taxon>Rhabditomorpha</taxon>
        <taxon>Rhabditoidea</taxon>
        <taxon>Rhabditidae</taxon>
        <taxon>Mesorhabditinae</taxon>
        <taxon>Mesorhabditis</taxon>
    </lineage>
</organism>
<evidence type="ECO:0000313" key="3">
    <source>
        <dbReference type="WBParaSite" id="MBELARI_LOCUS7003"/>
    </source>
</evidence>
<proteinExistence type="predicted"/>
<dbReference type="WBParaSite" id="MBELARI_LOCUS7003">
    <property type="protein sequence ID" value="MBELARI_LOCUS7003"/>
    <property type="gene ID" value="MBELARI_LOCUS7003"/>
</dbReference>
<feature type="transmembrane region" description="Helical" evidence="1">
    <location>
        <begin position="38"/>
        <end position="59"/>
    </location>
</feature>
<evidence type="ECO:0000313" key="2">
    <source>
        <dbReference type="Proteomes" id="UP000887575"/>
    </source>
</evidence>
<keyword evidence="1" id="KW-0812">Transmembrane</keyword>
<sequence>MPKIWCWHPGQNAPNDPVNEENYRCCCGCCTATCGFKAFVGFILASASIGWIGFILGLLTGPSNSVGQIISLLLLCVYGYFGYCAIKTKRPYFIQVFLIILAVHCGFGLFSSACFFIYILSALAGDSYEARQNIAQYFKHRSASESDFLLGLLVVLMIISVINIWQICLVKSYYNYLRDLQLEIEEHEGPQSKRDLEKNENYLINPPPY</sequence>